<evidence type="ECO:0000256" key="1">
    <source>
        <dbReference type="ARBA" id="ARBA00012513"/>
    </source>
</evidence>
<feature type="binding site" evidence="9">
    <location>
        <position position="93"/>
    </location>
    <ligand>
        <name>ATP</name>
        <dbReference type="ChEBI" id="CHEBI:30616"/>
    </ligand>
</feature>
<comment type="catalytic activity">
    <reaction evidence="7">
        <text>L-threonyl-[protein] + ATP = O-phospho-L-threonyl-[protein] + ADP + H(+)</text>
        <dbReference type="Rhea" id="RHEA:46608"/>
        <dbReference type="Rhea" id="RHEA-COMP:11060"/>
        <dbReference type="Rhea" id="RHEA-COMP:11605"/>
        <dbReference type="ChEBI" id="CHEBI:15378"/>
        <dbReference type="ChEBI" id="CHEBI:30013"/>
        <dbReference type="ChEBI" id="CHEBI:30616"/>
        <dbReference type="ChEBI" id="CHEBI:61977"/>
        <dbReference type="ChEBI" id="CHEBI:456216"/>
        <dbReference type="EC" id="2.7.11.1"/>
    </reaction>
</comment>
<feature type="domain" description="Protein kinase" evidence="12">
    <location>
        <begin position="64"/>
        <end position="263"/>
    </location>
</feature>
<dbReference type="InterPro" id="IPR011009">
    <property type="entry name" value="Kinase-like_dom_sf"/>
</dbReference>
<evidence type="ECO:0000256" key="4">
    <source>
        <dbReference type="ARBA" id="ARBA00022741"/>
    </source>
</evidence>
<evidence type="ECO:0000256" key="7">
    <source>
        <dbReference type="ARBA" id="ARBA00047899"/>
    </source>
</evidence>
<dbReference type="PROSITE" id="PS50011">
    <property type="entry name" value="PROTEIN_KINASE_DOM"/>
    <property type="match status" value="1"/>
</dbReference>
<dbReference type="Pfam" id="PF00069">
    <property type="entry name" value="Pkinase"/>
    <property type="match status" value="1"/>
</dbReference>
<dbReference type="PROSITE" id="PS00108">
    <property type="entry name" value="PROTEIN_KINASE_ST"/>
    <property type="match status" value="1"/>
</dbReference>
<dbReference type="GO" id="GO:0035556">
    <property type="term" value="P:intracellular signal transduction"/>
    <property type="evidence" value="ECO:0007669"/>
    <property type="project" value="TreeGrafter"/>
</dbReference>
<dbReference type="SUPFAM" id="SSF56112">
    <property type="entry name" value="Protein kinase-like (PK-like)"/>
    <property type="match status" value="1"/>
</dbReference>
<dbReference type="EC" id="2.7.11.1" evidence="1"/>
<evidence type="ECO:0000256" key="3">
    <source>
        <dbReference type="ARBA" id="ARBA00022679"/>
    </source>
</evidence>
<dbReference type="FunFam" id="1.10.510.10:FF:000571">
    <property type="entry name" value="Maternal embryonic leucine zipper kinase"/>
    <property type="match status" value="1"/>
</dbReference>
<organism evidence="13 14">
    <name type="scientific">Stichopus japonicus</name>
    <name type="common">Sea cucumber</name>
    <dbReference type="NCBI Taxonomy" id="307972"/>
    <lineage>
        <taxon>Eukaryota</taxon>
        <taxon>Metazoa</taxon>
        <taxon>Echinodermata</taxon>
        <taxon>Eleutherozoa</taxon>
        <taxon>Echinozoa</taxon>
        <taxon>Holothuroidea</taxon>
        <taxon>Aspidochirotacea</taxon>
        <taxon>Aspidochirotida</taxon>
        <taxon>Stichopodidae</taxon>
        <taxon>Apostichopus</taxon>
    </lineage>
</organism>
<dbReference type="PANTHER" id="PTHR24346:SF79">
    <property type="entry name" value="PROTEIN KINASE DOMAIN-CONTAINING PROTEIN"/>
    <property type="match status" value="1"/>
</dbReference>
<evidence type="ECO:0000256" key="9">
    <source>
        <dbReference type="PROSITE-ProRule" id="PRU10141"/>
    </source>
</evidence>
<dbReference type="GO" id="GO:0005524">
    <property type="term" value="F:ATP binding"/>
    <property type="evidence" value="ECO:0007669"/>
    <property type="project" value="UniProtKB-UniRule"/>
</dbReference>
<evidence type="ECO:0000256" key="8">
    <source>
        <dbReference type="ARBA" id="ARBA00048679"/>
    </source>
</evidence>
<evidence type="ECO:0000256" key="11">
    <source>
        <dbReference type="SAM" id="MobiDB-lite"/>
    </source>
</evidence>
<dbReference type="PANTHER" id="PTHR24346">
    <property type="entry name" value="MAP/MICROTUBULE AFFINITY-REGULATING KINASE"/>
    <property type="match status" value="1"/>
</dbReference>
<keyword evidence="2 10" id="KW-0723">Serine/threonine-protein kinase</keyword>
<dbReference type="GO" id="GO:0005737">
    <property type="term" value="C:cytoplasm"/>
    <property type="evidence" value="ECO:0007669"/>
    <property type="project" value="TreeGrafter"/>
</dbReference>
<accession>A0A2G8JBL8</accession>
<dbReference type="InterPro" id="IPR000719">
    <property type="entry name" value="Prot_kinase_dom"/>
</dbReference>
<name>A0A2G8JBL8_STIJA</name>
<evidence type="ECO:0000256" key="5">
    <source>
        <dbReference type="ARBA" id="ARBA00022777"/>
    </source>
</evidence>
<gene>
    <name evidence="13" type="ORF">BSL78_30042</name>
</gene>
<comment type="catalytic activity">
    <reaction evidence="8">
        <text>L-seryl-[protein] + ATP = O-phospho-L-seryl-[protein] + ADP + H(+)</text>
        <dbReference type="Rhea" id="RHEA:17989"/>
        <dbReference type="Rhea" id="RHEA-COMP:9863"/>
        <dbReference type="Rhea" id="RHEA-COMP:11604"/>
        <dbReference type="ChEBI" id="CHEBI:15378"/>
        <dbReference type="ChEBI" id="CHEBI:29999"/>
        <dbReference type="ChEBI" id="CHEBI:30616"/>
        <dbReference type="ChEBI" id="CHEBI:83421"/>
        <dbReference type="ChEBI" id="CHEBI:456216"/>
        <dbReference type="EC" id="2.7.11.1"/>
    </reaction>
</comment>
<dbReference type="Gene3D" id="1.10.510.10">
    <property type="entry name" value="Transferase(Phosphotransferase) domain 1"/>
    <property type="match status" value="1"/>
</dbReference>
<dbReference type="EMBL" id="MRZV01002722">
    <property type="protein sequence ID" value="PIK33141.1"/>
    <property type="molecule type" value="Genomic_DNA"/>
</dbReference>
<keyword evidence="3" id="KW-0808">Transferase</keyword>
<dbReference type="InterPro" id="IPR017441">
    <property type="entry name" value="Protein_kinase_ATP_BS"/>
</dbReference>
<reference evidence="13 14" key="1">
    <citation type="journal article" date="2017" name="PLoS Biol.">
        <title>The sea cucumber genome provides insights into morphological evolution and visceral regeneration.</title>
        <authorList>
            <person name="Zhang X."/>
            <person name="Sun L."/>
            <person name="Yuan J."/>
            <person name="Sun Y."/>
            <person name="Gao Y."/>
            <person name="Zhang L."/>
            <person name="Li S."/>
            <person name="Dai H."/>
            <person name="Hamel J.F."/>
            <person name="Liu C."/>
            <person name="Yu Y."/>
            <person name="Liu S."/>
            <person name="Lin W."/>
            <person name="Guo K."/>
            <person name="Jin S."/>
            <person name="Xu P."/>
            <person name="Storey K.B."/>
            <person name="Huan P."/>
            <person name="Zhang T."/>
            <person name="Zhou Y."/>
            <person name="Zhang J."/>
            <person name="Lin C."/>
            <person name="Li X."/>
            <person name="Xing L."/>
            <person name="Huo D."/>
            <person name="Sun M."/>
            <person name="Wang L."/>
            <person name="Mercier A."/>
            <person name="Li F."/>
            <person name="Yang H."/>
            <person name="Xiang J."/>
        </authorList>
    </citation>
    <scope>NUCLEOTIDE SEQUENCE [LARGE SCALE GENOMIC DNA]</scope>
    <source>
        <strain evidence="13">Shaxun</strain>
        <tissue evidence="13">Muscle</tissue>
    </source>
</reference>
<dbReference type="PIRSF" id="PIRSF000654">
    <property type="entry name" value="Integrin-linked_kinase"/>
    <property type="match status" value="1"/>
</dbReference>
<dbReference type="InterPro" id="IPR008271">
    <property type="entry name" value="Ser/Thr_kinase_AS"/>
</dbReference>
<dbReference type="PROSITE" id="PS00107">
    <property type="entry name" value="PROTEIN_KINASE_ATP"/>
    <property type="match status" value="1"/>
</dbReference>
<evidence type="ECO:0000256" key="10">
    <source>
        <dbReference type="RuleBase" id="RU000304"/>
    </source>
</evidence>
<evidence type="ECO:0000313" key="13">
    <source>
        <dbReference type="EMBL" id="PIK33141.1"/>
    </source>
</evidence>
<keyword evidence="5" id="KW-0418">Kinase</keyword>
<evidence type="ECO:0000256" key="6">
    <source>
        <dbReference type="ARBA" id="ARBA00022840"/>
    </source>
</evidence>
<comment type="similarity">
    <text evidence="10">Belongs to the protein kinase superfamily.</text>
</comment>
<sequence>MHPNGAKTGPANGRGQRRHNRTNLNTASNDSNITSARQMVLPMLTAHRAGEASGYHHSKRVGPYLVGRLLGEGSFAKVREAMHAVVGEKVAIKIIDKKVARADFYIHKNLRREAAILQQLRHPNIVSLLEVLETDNNLYLVLEICNGGPLLDLIWVQQGLSEEDARKFTYQVISAVQHLHNMGIMHRDLKVENLLLDEDRNIKLIDFGLSSYHLPTCEALPVQSACSFYDRNMTATLCGSPAYAAPEIISQKSYSPKVDVWSM</sequence>
<dbReference type="Proteomes" id="UP000230750">
    <property type="component" value="Unassembled WGS sequence"/>
</dbReference>
<dbReference type="GO" id="GO:0004674">
    <property type="term" value="F:protein serine/threonine kinase activity"/>
    <property type="evidence" value="ECO:0007669"/>
    <property type="project" value="UniProtKB-KW"/>
</dbReference>
<dbReference type="OrthoDB" id="193931at2759"/>
<keyword evidence="14" id="KW-1185">Reference proteome</keyword>
<keyword evidence="4 9" id="KW-0547">Nucleotide-binding</keyword>
<evidence type="ECO:0000259" key="12">
    <source>
        <dbReference type="PROSITE" id="PS50011"/>
    </source>
</evidence>
<proteinExistence type="inferred from homology"/>
<evidence type="ECO:0000313" key="14">
    <source>
        <dbReference type="Proteomes" id="UP000230750"/>
    </source>
</evidence>
<dbReference type="STRING" id="307972.A0A2G8JBL8"/>
<dbReference type="FunFam" id="3.30.200.20:FF:000003">
    <property type="entry name" value="Non-specific serine/threonine protein kinase"/>
    <property type="match status" value="1"/>
</dbReference>
<feature type="region of interest" description="Disordered" evidence="11">
    <location>
        <begin position="1"/>
        <end position="32"/>
    </location>
</feature>
<protein>
    <recommendedName>
        <fullName evidence="1">non-specific serine/threonine protein kinase</fullName>
        <ecNumber evidence="1">2.7.11.1</ecNumber>
    </recommendedName>
</protein>
<evidence type="ECO:0000256" key="2">
    <source>
        <dbReference type="ARBA" id="ARBA00022527"/>
    </source>
</evidence>
<dbReference type="SMART" id="SM00220">
    <property type="entry name" value="S_TKc"/>
    <property type="match status" value="1"/>
</dbReference>
<dbReference type="AlphaFoldDB" id="A0A2G8JBL8"/>
<keyword evidence="6 9" id="KW-0067">ATP-binding</keyword>
<feature type="compositionally biased region" description="Polar residues" evidence="11">
    <location>
        <begin position="22"/>
        <end position="32"/>
    </location>
</feature>
<comment type="caution">
    <text evidence="13">The sequence shown here is derived from an EMBL/GenBank/DDBJ whole genome shotgun (WGS) entry which is preliminary data.</text>
</comment>